<dbReference type="GO" id="GO:0030313">
    <property type="term" value="C:cell envelope"/>
    <property type="evidence" value="ECO:0007669"/>
    <property type="project" value="UniProtKB-SubCell"/>
</dbReference>
<dbReference type="PROSITE" id="PS51257">
    <property type="entry name" value="PROKAR_LIPOPROTEIN"/>
    <property type="match status" value="1"/>
</dbReference>
<dbReference type="Pfam" id="PF25944">
    <property type="entry name" value="Beta-barrel_RND"/>
    <property type="match status" value="1"/>
</dbReference>
<organism evidence="6 7">
    <name type="scientific">Phocaeicola barnesiae</name>
    <dbReference type="NCBI Taxonomy" id="376804"/>
    <lineage>
        <taxon>Bacteria</taxon>
        <taxon>Pseudomonadati</taxon>
        <taxon>Bacteroidota</taxon>
        <taxon>Bacteroidia</taxon>
        <taxon>Bacteroidales</taxon>
        <taxon>Bacteroidaceae</taxon>
        <taxon>Phocaeicola</taxon>
    </lineage>
</organism>
<protein>
    <submittedName>
        <fullName evidence="6">Efflux RND transporter periplasmic adaptor subunit</fullName>
    </submittedName>
</protein>
<comment type="similarity">
    <text evidence="1">Belongs to the membrane fusion protein (MFP) (TC 8.A.1) family.</text>
</comment>
<dbReference type="RefSeq" id="WP_258335116.1">
    <property type="nucleotide sequence ID" value="NZ_JANRHJ010000001.1"/>
</dbReference>
<evidence type="ECO:0000259" key="5">
    <source>
        <dbReference type="Pfam" id="PF25944"/>
    </source>
</evidence>
<accession>A0AAW5N6E8</accession>
<dbReference type="Gene3D" id="2.40.30.170">
    <property type="match status" value="1"/>
</dbReference>
<sequence length="378" mass="40807">MKVKSILGIGLCCLALSACQQSRKPQEEGGKYPLLTLTPEDRQLSVKYSAVIEGKQDVEVRPQVSGTITQVLVEEGAHVHKGQVLFIIDQVPYRAALQKARAAVATAEANEATAKQTLDGKMSLYEDKVISDFELRTAQNEYKSAQAALLQAQAELTDAQNNLSYTEVKSPVDGYAGMTSYRIGALVSASMTDPLIRVSDDSEMYAYFSLSEKQVLTLTAQYGSLDQALASFPEVSLELNDGSTYAQKGKVDVISGIIDKTTGTVSLRAIFSNPDKRLMSGGSANIIVPYDRTQCIVIPQGGTYEIQNRIFAFKVIDGKAVSTPIEVFEINNGTEYIVEKGLQAGDVIVSEGAGLLKDGTIVSTPQDEQAPTDKKKEA</sequence>
<evidence type="ECO:0000313" key="7">
    <source>
        <dbReference type="Proteomes" id="UP001204579"/>
    </source>
</evidence>
<proteinExistence type="inferred from homology"/>
<dbReference type="EMBL" id="JANRHJ010000001">
    <property type="protein sequence ID" value="MCR8872514.1"/>
    <property type="molecule type" value="Genomic_DNA"/>
</dbReference>
<name>A0AAW5N6E8_9BACT</name>
<dbReference type="InterPro" id="IPR058625">
    <property type="entry name" value="MdtA-like_BSH"/>
</dbReference>
<feature type="domain" description="Multidrug resistance protein MdtA-like beta-barrel" evidence="5">
    <location>
        <begin position="204"/>
        <end position="287"/>
    </location>
</feature>
<dbReference type="PANTHER" id="PTHR30158:SF23">
    <property type="entry name" value="MULTIDRUG RESISTANCE PROTEIN MEXA"/>
    <property type="match status" value="1"/>
</dbReference>
<dbReference type="NCBIfam" id="TIGR01730">
    <property type="entry name" value="RND_mfp"/>
    <property type="match status" value="1"/>
</dbReference>
<dbReference type="AlphaFoldDB" id="A0AAW5N6E8"/>
<evidence type="ECO:0000256" key="2">
    <source>
        <dbReference type="SAM" id="Coils"/>
    </source>
</evidence>
<dbReference type="Gene3D" id="2.40.420.20">
    <property type="match status" value="1"/>
</dbReference>
<dbReference type="InterPro" id="IPR058624">
    <property type="entry name" value="MdtA-like_HH"/>
</dbReference>
<dbReference type="GO" id="GO:0005886">
    <property type="term" value="C:plasma membrane"/>
    <property type="evidence" value="ECO:0007669"/>
    <property type="project" value="TreeGrafter"/>
</dbReference>
<gene>
    <name evidence="6" type="ORF">NW209_00495</name>
</gene>
<dbReference type="Gene3D" id="1.10.287.470">
    <property type="entry name" value="Helix hairpin bin"/>
    <property type="match status" value="1"/>
</dbReference>
<keyword evidence="7" id="KW-1185">Reference proteome</keyword>
<evidence type="ECO:0000256" key="1">
    <source>
        <dbReference type="ARBA" id="ARBA00009477"/>
    </source>
</evidence>
<evidence type="ECO:0000313" key="6">
    <source>
        <dbReference type="EMBL" id="MCR8872514.1"/>
    </source>
</evidence>
<evidence type="ECO:0000259" key="3">
    <source>
        <dbReference type="Pfam" id="PF25876"/>
    </source>
</evidence>
<feature type="domain" description="Multidrug resistance protein MdtA-like alpha-helical hairpin" evidence="3">
    <location>
        <begin position="97"/>
        <end position="166"/>
    </location>
</feature>
<dbReference type="SUPFAM" id="SSF111369">
    <property type="entry name" value="HlyD-like secretion proteins"/>
    <property type="match status" value="1"/>
</dbReference>
<dbReference type="Gene3D" id="2.40.50.100">
    <property type="match status" value="1"/>
</dbReference>
<dbReference type="Proteomes" id="UP001204579">
    <property type="component" value="Unassembled WGS sequence"/>
</dbReference>
<evidence type="ECO:0000259" key="4">
    <source>
        <dbReference type="Pfam" id="PF25917"/>
    </source>
</evidence>
<dbReference type="PANTHER" id="PTHR30158">
    <property type="entry name" value="ACRA/E-RELATED COMPONENT OF DRUG EFFLUX TRANSPORTER"/>
    <property type="match status" value="1"/>
</dbReference>
<dbReference type="Pfam" id="PF25876">
    <property type="entry name" value="HH_MFP_RND"/>
    <property type="match status" value="1"/>
</dbReference>
<dbReference type="GO" id="GO:0022857">
    <property type="term" value="F:transmembrane transporter activity"/>
    <property type="evidence" value="ECO:0007669"/>
    <property type="project" value="InterPro"/>
</dbReference>
<dbReference type="InterPro" id="IPR058626">
    <property type="entry name" value="MdtA-like_b-barrel"/>
</dbReference>
<reference evidence="6 7" key="1">
    <citation type="submission" date="2022-08" db="EMBL/GenBank/DDBJ databases">
        <authorList>
            <person name="Zeman M."/>
            <person name="Kubasova T."/>
        </authorList>
    </citation>
    <scope>NUCLEOTIDE SEQUENCE [LARGE SCALE GENOMIC DNA]</scope>
    <source>
        <strain evidence="6 7">ET62</strain>
    </source>
</reference>
<comment type="caution">
    <text evidence="6">The sequence shown here is derived from an EMBL/GenBank/DDBJ whole genome shotgun (WGS) entry which is preliminary data.</text>
</comment>
<feature type="domain" description="Multidrug resistance protein MdtA-like barrel-sandwich hybrid" evidence="4">
    <location>
        <begin position="57"/>
        <end position="197"/>
    </location>
</feature>
<dbReference type="GO" id="GO:0046677">
    <property type="term" value="P:response to antibiotic"/>
    <property type="evidence" value="ECO:0007669"/>
    <property type="project" value="TreeGrafter"/>
</dbReference>
<feature type="coiled-coil region" evidence="2">
    <location>
        <begin position="97"/>
        <end position="162"/>
    </location>
</feature>
<dbReference type="InterPro" id="IPR006143">
    <property type="entry name" value="RND_pump_MFP"/>
</dbReference>
<keyword evidence="2" id="KW-0175">Coiled coil</keyword>
<dbReference type="Pfam" id="PF25917">
    <property type="entry name" value="BSH_RND"/>
    <property type="match status" value="1"/>
</dbReference>